<dbReference type="Proteomes" id="UP001162480">
    <property type="component" value="Chromosome 15"/>
</dbReference>
<protein>
    <recommendedName>
        <fullName evidence="7">C2HC/C3H-type domain-containing protein</fullName>
    </recommendedName>
</protein>
<feature type="region of interest" description="Disordered" evidence="6">
    <location>
        <begin position="145"/>
        <end position="218"/>
    </location>
</feature>
<dbReference type="Pfam" id="PF13913">
    <property type="entry name" value="zf-C2HC_2"/>
    <property type="match status" value="6"/>
</dbReference>
<reference evidence="8" key="1">
    <citation type="submission" date="2023-08" db="EMBL/GenBank/DDBJ databases">
        <authorList>
            <person name="Alioto T."/>
            <person name="Alioto T."/>
            <person name="Gomez Garrido J."/>
        </authorList>
    </citation>
    <scope>NUCLEOTIDE SEQUENCE</scope>
</reference>
<evidence type="ECO:0000256" key="1">
    <source>
        <dbReference type="ARBA" id="ARBA00022723"/>
    </source>
</evidence>
<keyword evidence="2" id="KW-0677">Repeat</keyword>
<dbReference type="GO" id="GO:0008270">
    <property type="term" value="F:zinc ion binding"/>
    <property type="evidence" value="ECO:0007669"/>
    <property type="project" value="UniProtKB-KW"/>
</dbReference>
<feature type="region of interest" description="Disordered" evidence="6">
    <location>
        <begin position="407"/>
        <end position="426"/>
    </location>
</feature>
<keyword evidence="1" id="KW-0479">Metal-binding</keyword>
<feature type="region of interest" description="Disordered" evidence="6">
    <location>
        <begin position="276"/>
        <end position="296"/>
    </location>
</feature>
<evidence type="ECO:0000256" key="6">
    <source>
        <dbReference type="SAM" id="MobiDB-lite"/>
    </source>
</evidence>
<feature type="compositionally biased region" description="Basic and acidic residues" evidence="6">
    <location>
        <begin position="145"/>
        <end position="164"/>
    </location>
</feature>
<feature type="domain" description="C2HC/C3H-type" evidence="7">
    <location>
        <begin position="297"/>
        <end position="326"/>
    </location>
</feature>
<feature type="region of interest" description="Disordered" evidence="6">
    <location>
        <begin position="323"/>
        <end position="355"/>
    </location>
</feature>
<dbReference type="InterPro" id="IPR049899">
    <property type="entry name" value="Znf_C2HC_C3H"/>
</dbReference>
<feature type="domain" description="C2HC/C3H-type" evidence="7">
    <location>
        <begin position="439"/>
        <end position="468"/>
    </location>
</feature>
<evidence type="ECO:0000313" key="8">
    <source>
        <dbReference type="EMBL" id="CAI9734192.1"/>
    </source>
</evidence>
<evidence type="ECO:0000256" key="3">
    <source>
        <dbReference type="ARBA" id="ARBA00022771"/>
    </source>
</evidence>
<gene>
    <name evidence="8" type="ORF">OCTVUL_1B009588</name>
</gene>
<evidence type="ECO:0000256" key="2">
    <source>
        <dbReference type="ARBA" id="ARBA00022737"/>
    </source>
</evidence>
<dbReference type="PANTHER" id="PTHR13555:SF68">
    <property type="entry name" value="ZINC FINGER PROTEIN 474"/>
    <property type="match status" value="1"/>
</dbReference>
<dbReference type="Gene3D" id="3.30.160.60">
    <property type="entry name" value="Classic Zinc Finger"/>
    <property type="match status" value="6"/>
</dbReference>
<feature type="domain" description="C2HC/C3H-type" evidence="7">
    <location>
        <begin position="373"/>
        <end position="402"/>
    </location>
</feature>
<dbReference type="PANTHER" id="PTHR13555">
    <property type="entry name" value="C2H2 ZINC FINGER CGI-62-RELATED"/>
    <property type="match status" value="1"/>
</dbReference>
<evidence type="ECO:0000256" key="5">
    <source>
        <dbReference type="PROSITE-ProRule" id="PRU01371"/>
    </source>
</evidence>
<evidence type="ECO:0000313" key="9">
    <source>
        <dbReference type="Proteomes" id="UP001162480"/>
    </source>
</evidence>
<feature type="domain" description="C2HC/C3H-type" evidence="7">
    <location>
        <begin position="45"/>
        <end position="74"/>
    </location>
</feature>
<organism evidence="8 9">
    <name type="scientific">Octopus vulgaris</name>
    <name type="common">Common octopus</name>
    <dbReference type="NCBI Taxonomy" id="6645"/>
    <lineage>
        <taxon>Eukaryota</taxon>
        <taxon>Metazoa</taxon>
        <taxon>Spiralia</taxon>
        <taxon>Lophotrochozoa</taxon>
        <taxon>Mollusca</taxon>
        <taxon>Cephalopoda</taxon>
        <taxon>Coleoidea</taxon>
        <taxon>Octopodiformes</taxon>
        <taxon>Octopoda</taxon>
        <taxon>Incirrata</taxon>
        <taxon>Octopodidae</taxon>
        <taxon>Octopus</taxon>
    </lineage>
</organism>
<feature type="domain" description="C2HC/C3H-type" evidence="7">
    <location>
        <begin position="119"/>
        <end position="148"/>
    </location>
</feature>
<feature type="domain" description="C2HC/C3H-type" evidence="7">
    <location>
        <begin position="493"/>
        <end position="522"/>
    </location>
</feature>
<accession>A0AA36BIS1</accession>
<dbReference type="PROSITE" id="PS52027">
    <property type="entry name" value="ZF_C2HC_C3H"/>
    <property type="match status" value="6"/>
</dbReference>
<evidence type="ECO:0000256" key="4">
    <source>
        <dbReference type="ARBA" id="ARBA00022833"/>
    </source>
</evidence>
<feature type="compositionally biased region" description="Basic and acidic residues" evidence="6">
    <location>
        <begin position="198"/>
        <end position="217"/>
    </location>
</feature>
<sequence length="619" mass="71069">MSSNWRDDIHTYIHTYVCINIHTIYKLRLLKHVTRIINRMATRPRTVVCYICRREFGTRSIGIHEPQCLKKWKLENEKLPSHLRRKLPIKPDTLPAISGSNSQNISRFNEAVWKSAQNNLVACPSCGRTFLPDRLEVHIRSCKSSEDKIKPKQENRPKEKKMIRSDTATLITPVLITKNPNEEDSSSQSKSTSKRPTLRREGTYTPERHLSPERIPDNKNPVVPCKTCRFCQQSISSNLIAQHEAECRKNTEPEFTISPRVQELGKSSKIATLKTSQEWKSSKQNNENNTVRSSKNLTQSCPNCGRNFTEDRMFIHLRACKPRQQEQTIQSKKQELSQKVKSYSPKISVKQRSSKISPAKIEPKLGFRSQGPILPMCYICGREFGSKSLPIHEPKCLEKWKKENSKLPPKMRRPLPMKPADSLTGNDRNEMAWKISQESLVACENCARTFLPDRLIVHQKCCKPKQETSTSTLKSKTRELSSSTMPAIANRPCTIVCYICGREFGTKSISIHEPQCLKKWHIENDKLPKKHRRPEPLKPDNILLIQSSGGMYDVDAMNEAAWKSSQAALVPCRKSKRIFVIVIVKMNLYINTPTLSWVSHASNHPVSKAQYEFCIWILY</sequence>
<dbReference type="EMBL" id="OX597828">
    <property type="protein sequence ID" value="CAI9734192.1"/>
    <property type="molecule type" value="Genomic_DNA"/>
</dbReference>
<keyword evidence="4" id="KW-0862">Zinc</keyword>
<evidence type="ECO:0000259" key="7">
    <source>
        <dbReference type="PROSITE" id="PS52027"/>
    </source>
</evidence>
<proteinExistence type="predicted"/>
<name>A0AA36BIS1_OCTVU</name>
<keyword evidence="9" id="KW-1185">Reference proteome</keyword>
<keyword evidence="3 5" id="KW-0863">Zinc-finger</keyword>
<dbReference type="AlphaFoldDB" id="A0AA36BIS1"/>
<dbReference type="InterPro" id="IPR026319">
    <property type="entry name" value="ZC2HC1A/B-like"/>
</dbReference>